<accession>A0ACD5H4S8</accession>
<evidence type="ECO:0000313" key="2">
    <source>
        <dbReference type="Proteomes" id="UP000095472"/>
    </source>
</evidence>
<reference evidence="1 2" key="1">
    <citation type="journal article" date="2016" name="Genome Announc.">
        <title>Draft Genome Sequence of the Thermotolerant Cyanobacterium Desertifilum sp. IPPAS B-1220.</title>
        <authorList>
            <person name="Mironov K.S."/>
            <person name="Sinetova M.A."/>
            <person name="Bolatkhan K."/>
            <person name="Zayadan B.K."/>
            <person name="Ustinova V.V."/>
            <person name="Kupriyanova E.V."/>
            <person name="Skrypnik A.N."/>
            <person name="Gogoleva N.E."/>
            <person name="Gogolev Y.V."/>
            <person name="Los D.A."/>
        </authorList>
    </citation>
    <scope>NUCLEOTIDE SEQUENCE [LARGE SCALE GENOMIC DNA]</scope>
    <source>
        <strain evidence="1 2">IPPAS B-1220</strain>
    </source>
</reference>
<name>A0ACD5H4S8_9CYAN</name>
<protein>
    <submittedName>
        <fullName evidence="1">Uncharacterized protein</fullName>
    </submittedName>
</protein>
<dbReference type="EMBL" id="CP182909">
    <property type="protein sequence ID" value="XPM67314.1"/>
    <property type="molecule type" value="Genomic_DNA"/>
</dbReference>
<dbReference type="Proteomes" id="UP000095472">
    <property type="component" value="Chromosome"/>
</dbReference>
<evidence type="ECO:0000313" key="1">
    <source>
        <dbReference type="EMBL" id="XPM67314.1"/>
    </source>
</evidence>
<gene>
    <name evidence="1" type="ORF">BH720_029705</name>
</gene>
<keyword evidence="2" id="KW-1185">Reference proteome</keyword>
<sequence>MTVGFVPVNDCAPFAVAWNKGFFRKYGP</sequence>
<organism evidence="1 2">
    <name type="scientific">Desertifilum tharense IPPAS B-1220</name>
    <dbReference type="NCBI Taxonomy" id="1781255"/>
    <lineage>
        <taxon>Bacteria</taxon>
        <taxon>Bacillati</taxon>
        <taxon>Cyanobacteriota</taxon>
        <taxon>Cyanophyceae</taxon>
        <taxon>Desertifilales</taxon>
        <taxon>Desertifilaceae</taxon>
        <taxon>Desertifilum</taxon>
    </lineage>
</organism>
<proteinExistence type="predicted"/>